<sequence>MWLLLPFVILPIVEIALFIQVGGAIGVFATIGLVILSAVLGVAVMRRQGAMAMLDVQRSVQEFRDPSAPLAHGALIMLAGVLMVLPGLFTSSVGVLLLIPAVRGLVMRWMGRRVRVVGAGYKPRSADSDYVSDYPSGFGRGRNARDGVIDGEYSVQDDPPAPVREGLTDERPDMGPGKNKSGWTRH</sequence>
<dbReference type="AlphaFoldDB" id="A0A6L6JC78"/>
<dbReference type="GO" id="GO:0016020">
    <property type="term" value="C:membrane"/>
    <property type="evidence" value="ECO:0007669"/>
    <property type="project" value="InterPro"/>
</dbReference>
<dbReference type="RefSeq" id="WP_155095591.1">
    <property type="nucleotide sequence ID" value="NZ_WMIE01000005.1"/>
</dbReference>
<dbReference type="Proteomes" id="UP000478183">
    <property type="component" value="Unassembled WGS sequence"/>
</dbReference>
<comment type="caution">
    <text evidence="3">The sequence shown here is derived from an EMBL/GenBank/DDBJ whole genome shotgun (WGS) entry which is preliminary data.</text>
</comment>
<accession>A0A6L6JC78</accession>
<evidence type="ECO:0000256" key="2">
    <source>
        <dbReference type="SAM" id="Phobius"/>
    </source>
</evidence>
<dbReference type="PANTHER" id="PTHR35335">
    <property type="entry name" value="UPF0716 PROTEIN FXSA"/>
    <property type="match status" value="1"/>
</dbReference>
<reference evidence="3 4" key="1">
    <citation type="submission" date="2019-11" db="EMBL/GenBank/DDBJ databases">
        <authorList>
            <person name="Dong K."/>
        </authorList>
    </citation>
    <scope>NUCLEOTIDE SEQUENCE [LARGE SCALE GENOMIC DNA]</scope>
    <source>
        <strain evidence="3 4">NBRC 111993</strain>
    </source>
</reference>
<proteinExistence type="predicted"/>
<keyword evidence="2" id="KW-0472">Membrane</keyword>
<dbReference type="Pfam" id="PF04186">
    <property type="entry name" value="FxsA"/>
    <property type="match status" value="1"/>
</dbReference>
<evidence type="ECO:0000313" key="3">
    <source>
        <dbReference type="EMBL" id="MTH78237.1"/>
    </source>
</evidence>
<evidence type="ECO:0000256" key="1">
    <source>
        <dbReference type="SAM" id="MobiDB-lite"/>
    </source>
</evidence>
<feature type="transmembrane region" description="Helical" evidence="2">
    <location>
        <begin position="25"/>
        <end position="45"/>
    </location>
</feature>
<dbReference type="NCBIfam" id="NF008528">
    <property type="entry name" value="PRK11463.1-2"/>
    <property type="match status" value="1"/>
</dbReference>
<dbReference type="OrthoDB" id="9792788at2"/>
<feature type="region of interest" description="Disordered" evidence="1">
    <location>
        <begin position="141"/>
        <end position="186"/>
    </location>
</feature>
<organism evidence="3 4">
    <name type="scientific">Paracoccus aestuariivivens</name>
    <dbReference type="NCBI Taxonomy" id="1820333"/>
    <lineage>
        <taxon>Bacteria</taxon>
        <taxon>Pseudomonadati</taxon>
        <taxon>Pseudomonadota</taxon>
        <taxon>Alphaproteobacteria</taxon>
        <taxon>Rhodobacterales</taxon>
        <taxon>Paracoccaceae</taxon>
        <taxon>Paracoccus</taxon>
    </lineage>
</organism>
<protein>
    <submittedName>
        <fullName evidence="3">FxsA family protein</fullName>
    </submittedName>
</protein>
<evidence type="ECO:0000313" key="4">
    <source>
        <dbReference type="Proteomes" id="UP000478183"/>
    </source>
</evidence>
<keyword evidence="2" id="KW-1133">Transmembrane helix</keyword>
<dbReference type="InterPro" id="IPR007313">
    <property type="entry name" value="FxsA"/>
</dbReference>
<feature type="transmembrane region" description="Helical" evidence="2">
    <location>
        <begin position="89"/>
        <end position="106"/>
    </location>
</feature>
<dbReference type="EMBL" id="WMIE01000005">
    <property type="protein sequence ID" value="MTH78237.1"/>
    <property type="molecule type" value="Genomic_DNA"/>
</dbReference>
<name>A0A6L6JC78_9RHOB</name>
<gene>
    <name evidence="3" type="ORF">GL286_10885</name>
</gene>
<keyword evidence="4" id="KW-1185">Reference proteome</keyword>
<keyword evidence="2" id="KW-0812">Transmembrane</keyword>
<dbReference type="PANTHER" id="PTHR35335:SF1">
    <property type="entry name" value="UPF0716 PROTEIN FXSA"/>
    <property type="match status" value="1"/>
</dbReference>